<proteinExistence type="predicted"/>
<protein>
    <submittedName>
        <fullName evidence="2">TIR domain-containing protein</fullName>
    </submittedName>
</protein>
<keyword evidence="3" id="KW-1185">Reference proteome</keyword>
<dbReference type="Gene3D" id="3.40.50.11200">
    <property type="match status" value="1"/>
</dbReference>
<accession>A0ABV6LTM1</accession>
<evidence type="ECO:0000313" key="3">
    <source>
        <dbReference type="Proteomes" id="UP001589836"/>
    </source>
</evidence>
<evidence type="ECO:0000313" key="2">
    <source>
        <dbReference type="EMBL" id="MFC0525761.1"/>
    </source>
</evidence>
<name>A0ABV6LTM1_9BACI</name>
<reference evidence="2 3" key="1">
    <citation type="submission" date="2024-09" db="EMBL/GenBank/DDBJ databases">
        <authorList>
            <person name="Sun Q."/>
            <person name="Mori K."/>
        </authorList>
    </citation>
    <scope>NUCLEOTIDE SEQUENCE [LARGE SCALE GENOMIC DNA]</scope>
    <source>
        <strain evidence="2 3">NCAIM B.02529</strain>
    </source>
</reference>
<dbReference type="InterPro" id="IPR015032">
    <property type="entry name" value="ThsB__TIR-like_domain"/>
</dbReference>
<dbReference type="Proteomes" id="UP001589836">
    <property type="component" value="Unassembled WGS sequence"/>
</dbReference>
<dbReference type="RefSeq" id="WP_377351437.1">
    <property type="nucleotide sequence ID" value="NZ_JBHLTP010000022.1"/>
</dbReference>
<dbReference type="EMBL" id="JBHLTP010000022">
    <property type="protein sequence ID" value="MFC0525761.1"/>
    <property type="molecule type" value="Genomic_DNA"/>
</dbReference>
<sequence>MAYRNGTYVAFDGNATTNPTKGDMKYYGLLQKWNAEKNFDLKFSDSHKKTYQVRDTSSKLTLQSRLLERMRSSKNMLLIISKDTNWDRGMLNFEIEKAIEYYKLPIIVAYTGYDYIVNPTSHEAKWPKALHDRIKDRSAKCIHVSFRKKTVSEAISQFSIHNKENQLTSPFHYYKTSVYKKWGYMD</sequence>
<comment type="caution">
    <text evidence="2">The sequence shown here is derived from an EMBL/GenBank/DDBJ whole genome shotgun (WGS) entry which is preliminary data.</text>
</comment>
<evidence type="ECO:0000259" key="1">
    <source>
        <dbReference type="Pfam" id="PF08937"/>
    </source>
</evidence>
<organism evidence="2 3">
    <name type="scientific">Pontibacillus salicampi</name>
    <dbReference type="NCBI Taxonomy" id="1449801"/>
    <lineage>
        <taxon>Bacteria</taxon>
        <taxon>Bacillati</taxon>
        <taxon>Bacillota</taxon>
        <taxon>Bacilli</taxon>
        <taxon>Bacillales</taxon>
        <taxon>Bacillaceae</taxon>
        <taxon>Pontibacillus</taxon>
    </lineage>
</organism>
<feature type="domain" description="Thoeris protein ThsB TIR-like" evidence="1">
    <location>
        <begin position="11"/>
        <end position="111"/>
    </location>
</feature>
<dbReference type="Pfam" id="PF08937">
    <property type="entry name" value="ThsB_TIR"/>
    <property type="match status" value="1"/>
</dbReference>
<gene>
    <name evidence="2" type="ORF">ACFFGV_19465</name>
</gene>